<dbReference type="KEGG" id="csb:CLSA_c34300"/>
<dbReference type="InterPro" id="IPR010982">
    <property type="entry name" value="Lambda_DNA-bd_dom_sf"/>
</dbReference>
<evidence type="ECO:0000313" key="1">
    <source>
        <dbReference type="EMBL" id="AGX44393.1"/>
    </source>
</evidence>
<keyword evidence="2" id="KW-1185">Reference proteome</keyword>
<accession>U5MV60</accession>
<reference evidence="1 2" key="1">
    <citation type="journal article" date="2013" name="Genome Announc.">
        <title>Complete Genome Sequence of the Solvent Producer Clostridium saccharobutylicum NCP262 (DSM 13864).</title>
        <authorList>
            <person name="Poehlein A."/>
            <person name="Hartwich K."/>
            <person name="Krabben P."/>
            <person name="Ehrenreich A."/>
            <person name="Liebl W."/>
            <person name="Durre P."/>
            <person name="Gottschalk G."/>
            <person name="Daniel R."/>
        </authorList>
    </citation>
    <scope>NUCLEOTIDE SEQUENCE [LARGE SCALE GENOMIC DNA]</scope>
    <source>
        <strain evidence="1">DSM 13864</strain>
    </source>
</reference>
<dbReference type="Proteomes" id="UP000017118">
    <property type="component" value="Chromosome"/>
</dbReference>
<dbReference type="EMBL" id="CP006721">
    <property type="protein sequence ID" value="AGX44393.1"/>
    <property type="molecule type" value="Genomic_DNA"/>
</dbReference>
<organism evidence="1 2">
    <name type="scientific">Clostridium saccharobutylicum DSM 13864</name>
    <dbReference type="NCBI Taxonomy" id="1345695"/>
    <lineage>
        <taxon>Bacteria</taxon>
        <taxon>Bacillati</taxon>
        <taxon>Bacillota</taxon>
        <taxon>Clostridia</taxon>
        <taxon>Eubacteriales</taxon>
        <taxon>Clostridiaceae</taxon>
        <taxon>Clostridium</taxon>
    </lineage>
</organism>
<gene>
    <name evidence="1" type="ORF">CLSA_c34300</name>
</gene>
<sequence length="37" mass="4326">MALWKMESINPSLKLAMDIAKVFYATVEELFEFTDNE</sequence>
<dbReference type="HOGENOM" id="CLU_3342344_0_0_9"/>
<dbReference type="Gene3D" id="1.10.260.40">
    <property type="entry name" value="lambda repressor-like DNA-binding domains"/>
    <property type="match status" value="1"/>
</dbReference>
<evidence type="ECO:0000313" key="2">
    <source>
        <dbReference type="Proteomes" id="UP000017118"/>
    </source>
</evidence>
<proteinExistence type="predicted"/>
<protein>
    <submittedName>
        <fullName evidence="1">Uncharacterized protein</fullName>
    </submittedName>
</protein>
<name>U5MV60_CLOSA</name>
<dbReference type="PATRIC" id="fig|1345695.10.peg.3129"/>
<dbReference type="GO" id="GO:0003677">
    <property type="term" value="F:DNA binding"/>
    <property type="evidence" value="ECO:0007669"/>
    <property type="project" value="InterPro"/>
</dbReference>
<dbReference type="AlphaFoldDB" id="U5MV60"/>